<accession>A0A5D2Z288</accession>
<name>A0A5D2Z288_GOSMU</name>
<proteinExistence type="predicted"/>
<dbReference type="AlphaFoldDB" id="A0A5D2Z288"/>
<dbReference type="Proteomes" id="UP000323597">
    <property type="component" value="Chromosome A05"/>
</dbReference>
<evidence type="ECO:0000313" key="2">
    <source>
        <dbReference type="Proteomes" id="UP000323597"/>
    </source>
</evidence>
<gene>
    <name evidence="1" type="ORF">E1A91_A05G016900v1</name>
</gene>
<keyword evidence="2" id="KW-1185">Reference proteome</keyword>
<sequence length="79" mass="8866">MAESLLLLKLESVKNQVVLLLTRKPKIPPRKTRDIQVAVWATKWAKLACGNNLLGLNLRHLPINGDTSTLSIFAIFLLF</sequence>
<dbReference type="EMBL" id="CM017640">
    <property type="protein sequence ID" value="TYJ32140.1"/>
    <property type="molecule type" value="Genomic_DNA"/>
</dbReference>
<protein>
    <submittedName>
        <fullName evidence="1">Uncharacterized protein</fullName>
    </submittedName>
</protein>
<reference evidence="1 2" key="1">
    <citation type="submission" date="2019-07" db="EMBL/GenBank/DDBJ databases">
        <title>WGS assembly of Gossypium mustelinum.</title>
        <authorList>
            <person name="Chen Z.J."/>
            <person name="Sreedasyam A."/>
            <person name="Ando A."/>
            <person name="Song Q."/>
            <person name="De L."/>
            <person name="Hulse-Kemp A."/>
            <person name="Ding M."/>
            <person name="Ye W."/>
            <person name="Kirkbride R."/>
            <person name="Jenkins J."/>
            <person name="Plott C."/>
            <person name="Lovell J."/>
            <person name="Lin Y.-M."/>
            <person name="Vaughn R."/>
            <person name="Liu B."/>
            <person name="Li W."/>
            <person name="Simpson S."/>
            <person name="Scheffler B."/>
            <person name="Saski C."/>
            <person name="Grover C."/>
            <person name="Hu G."/>
            <person name="Conover J."/>
            <person name="Carlson J."/>
            <person name="Shu S."/>
            <person name="Boston L."/>
            <person name="Williams M."/>
            <person name="Peterson D."/>
            <person name="Mcgee K."/>
            <person name="Jones D."/>
            <person name="Wendel J."/>
            <person name="Stelly D."/>
            <person name="Grimwood J."/>
            <person name="Schmutz J."/>
        </authorList>
    </citation>
    <scope>NUCLEOTIDE SEQUENCE [LARGE SCALE GENOMIC DNA]</scope>
    <source>
        <strain evidence="1">1408120.09</strain>
    </source>
</reference>
<evidence type="ECO:0000313" key="1">
    <source>
        <dbReference type="EMBL" id="TYJ32140.1"/>
    </source>
</evidence>
<organism evidence="1 2">
    <name type="scientific">Gossypium mustelinum</name>
    <name type="common">Cotton</name>
    <name type="synonym">Gossypium caicoense</name>
    <dbReference type="NCBI Taxonomy" id="34275"/>
    <lineage>
        <taxon>Eukaryota</taxon>
        <taxon>Viridiplantae</taxon>
        <taxon>Streptophyta</taxon>
        <taxon>Embryophyta</taxon>
        <taxon>Tracheophyta</taxon>
        <taxon>Spermatophyta</taxon>
        <taxon>Magnoliopsida</taxon>
        <taxon>eudicotyledons</taxon>
        <taxon>Gunneridae</taxon>
        <taxon>Pentapetalae</taxon>
        <taxon>rosids</taxon>
        <taxon>malvids</taxon>
        <taxon>Malvales</taxon>
        <taxon>Malvaceae</taxon>
        <taxon>Malvoideae</taxon>
        <taxon>Gossypium</taxon>
    </lineage>
</organism>